<dbReference type="Proteomes" id="UP000245626">
    <property type="component" value="Unassembled WGS sequence"/>
</dbReference>
<dbReference type="EMBL" id="KZ820553">
    <property type="protein sequence ID" value="PWN47087.1"/>
    <property type="molecule type" value="Genomic_DNA"/>
</dbReference>
<evidence type="ECO:0000313" key="2">
    <source>
        <dbReference type="Proteomes" id="UP000245626"/>
    </source>
</evidence>
<evidence type="ECO:0000313" key="1">
    <source>
        <dbReference type="EMBL" id="PWN47087.1"/>
    </source>
</evidence>
<sequence>MDPKVWFCVPRFPLHCILLFSFSSFSRPPHSTLPNHPSTFRQAPPSPHFSQLDSFTQSVNGLGLAFSWDPLPACLSSCARTWDALSEFLDQGFMRWHTLNERRDIPQVTQRWSALPSITTLSPPLFPLPRLTGIAGDSSDPSLLTSVHLHLPTTGNPTD</sequence>
<proteinExistence type="predicted"/>
<accession>A0ACD0NMN8</accession>
<reference evidence="1 2" key="1">
    <citation type="journal article" date="2018" name="Mol. Biol. Evol.">
        <title>Broad Genomic Sampling Reveals a Smut Pathogenic Ancestry of the Fungal Clade Ustilaginomycotina.</title>
        <authorList>
            <person name="Kijpornyongpan T."/>
            <person name="Mondo S.J."/>
            <person name="Barry K."/>
            <person name="Sandor L."/>
            <person name="Lee J."/>
            <person name="Lipzen A."/>
            <person name="Pangilinan J."/>
            <person name="LaButti K."/>
            <person name="Hainaut M."/>
            <person name="Henrissat B."/>
            <person name="Grigoriev I.V."/>
            <person name="Spatafora J.W."/>
            <person name="Aime M.C."/>
        </authorList>
    </citation>
    <scope>NUCLEOTIDE SEQUENCE [LARGE SCALE GENOMIC DNA]</scope>
    <source>
        <strain evidence="1 2">SA 807</strain>
    </source>
</reference>
<keyword evidence="2" id="KW-1185">Reference proteome</keyword>
<gene>
    <name evidence="1" type="ORF">IE53DRAFT_272413</name>
</gene>
<name>A0ACD0NMN8_9BASI</name>
<organism evidence="1 2">
    <name type="scientific">Violaceomyces palustris</name>
    <dbReference type="NCBI Taxonomy" id="1673888"/>
    <lineage>
        <taxon>Eukaryota</taxon>
        <taxon>Fungi</taxon>
        <taxon>Dikarya</taxon>
        <taxon>Basidiomycota</taxon>
        <taxon>Ustilaginomycotina</taxon>
        <taxon>Ustilaginomycetes</taxon>
        <taxon>Violaceomycetales</taxon>
        <taxon>Violaceomycetaceae</taxon>
        <taxon>Violaceomyces</taxon>
    </lineage>
</organism>
<protein>
    <submittedName>
        <fullName evidence="1">Uncharacterized protein</fullName>
    </submittedName>
</protein>